<dbReference type="AlphaFoldDB" id="A0A224XU81"/>
<sequence>MQVTISVTEVCSAIGVVVSSGISLVWATAGFSLTTFFFNIFLGFSSIFISGSCLALIVTVGVFNISPETSSIAGISIHSSITTSDSSGHKACNWLQIFISSTCSLS</sequence>
<name>A0A224XU81_9HEMI</name>
<proteinExistence type="predicted"/>
<dbReference type="EMBL" id="GFTR01001712">
    <property type="protein sequence ID" value="JAW14714.1"/>
    <property type="molecule type" value="Transcribed_RNA"/>
</dbReference>
<evidence type="ECO:0000313" key="2">
    <source>
        <dbReference type="EMBL" id="JAW14714.1"/>
    </source>
</evidence>
<evidence type="ECO:0000256" key="1">
    <source>
        <dbReference type="SAM" id="Phobius"/>
    </source>
</evidence>
<keyword evidence="1" id="KW-0812">Transmembrane</keyword>
<organism evidence="2">
    <name type="scientific">Panstrongylus lignarius</name>
    <dbReference type="NCBI Taxonomy" id="156445"/>
    <lineage>
        <taxon>Eukaryota</taxon>
        <taxon>Metazoa</taxon>
        <taxon>Ecdysozoa</taxon>
        <taxon>Arthropoda</taxon>
        <taxon>Hexapoda</taxon>
        <taxon>Insecta</taxon>
        <taxon>Pterygota</taxon>
        <taxon>Neoptera</taxon>
        <taxon>Paraneoptera</taxon>
        <taxon>Hemiptera</taxon>
        <taxon>Heteroptera</taxon>
        <taxon>Panheteroptera</taxon>
        <taxon>Cimicomorpha</taxon>
        <taxon>Reduviidae</taxon>
        <taxon>Triatominae</taxon>
        <taxon>Panstrongylus</taxon>
    </lineage>
</organism>
<reference evidence="2" key="1">
    <citation type="journal article" date="2018" name="PLoS Negl. Trop. Dis.">
        <title>An insight into the salivary gland and fat body transcriptome of Panstrongylus lignarius (Hemiptera: Heteroptera), the main vector of Chagas disease in Peru.</title>
        <authorList>
            <person name="Nevoa J.C."/>
            <person name="Mendes M.T."/>
            <person name="da Silva M.V."/>
            <person name="Soares S.C."/>
            <person name="Oliveira C.J.F."/>
            <person name="Ribeiro J.M.C."/>
        </authorList>
    </citation>
    <scope>NUCLEOTIDE SEQUENCE</scope>
</reference>
<feature type="transmembrane region" description="Helical" evidence="1">
    <location>
        <begin position="12"/>
        <end position="34"/>
    </location>
</feature>
<protein>
    <submittedName>
        <fullName evidence="2">Uncharacterized protein</fullName>
    </submittedName>
</protein>
<accession>A0A224XU81</accession>
<keyword evidence="1" id="KW-1133">Transmembrane helix</keyword>
<feature type="transmembrane region" description="Helical" evidence="1">
    <location>
        <begin position="40"/>
        <end position="63"/>
    </location>
</feature>
<keyword evidence="1" id="KW-0472">Membrane</keyword>